<dbReference type="PROSITE" id="PS50850">
    <property type="entry name" value="MFS"/>
    <property type="match status" value="1"/>
</dbReference>
<dbReference type="PRINTS" id="PR01036">
    <property type="entry name" value="TCRTETB"/>
</dbReference>
<feature type="transmembrane region" description="Helical" evidence="5">
    <location>
        <begin position="86"/>
        <end position="103"/>
    </location>
</feature>
<evidence type="ECO:0000313" key="8">
    <source>
        <dbReference type="Proteomes" id="UP000461670"/>
    </source>
</evidence>
<dbReference type="Proteomes" id="UP000461670">
    <property type="component" value="Unassembled WGS sequence"/>
</dbReference>
<feature type="transmembrane region" description="Helical" evidence="5">
    <location>
        <begin position="298"/>
        <end position="317"/>
    </location>
</feature>
<keyword evidence="3 5" id="KW-1133">Transmembrane helix</keyword>
<evidence type="ECO:0000256" key="5">
    <source>
        <dbReference type="SAM" id="Phobius"/>
    </source>
</evidence>
<name>A0A7V8FR10_9BURK</name>
<evidence type="ECO:0000259" key="6">
    <source>
        <dbReference type="PROSITE" id="PS50850"/>
    </source>
</evidence>
<dbReference type="SUPFAM" id="SSF103473">
    <property type="entry name" value="MFS general substrate transporter"/>
    <property type="match status" value="1"/>
</dbReference>
<feature type="transmembrane region" description="Helical" evidence="5">
    <location>
        <begin position="402"/>
        <end position="420"/>
    </location>
</feature>
<proteinExistence type="predicted"/>
<dbReference type="InterPro" id="IPR020846">
    <property type="entry name" value="MFS_dom"/>
</dbReference>
<feature type="transmembrane region" description="Helical" evidence="5">
    <location>
        <begin position="181"/>
        <end position="199"/>
    </location>
</feature>
<reference evidence="8" key="1">
    <citation type="journal article" date="2020" name="MBio">
        <title>Horizontal gene transfer to a defensive symbiont with a reduced genome amongst a multipartite beetle microbiome.</title>
        <authorList>
            <person name="Waterworth S.C."/>
            <person name="Florez L.V."/>
            <person name="Rees E.R."/>
            <person name="Hertweck C."/>
            <person name="Kaltenpoth M."/>
            <person name="Kwan J.C."/>
        </authorList>
    </citation>
    <scope>NUCLEOTIDE SEQUENCE [LARGE SCALE GENOMIC DNA]</scope>
</reference>
<dbReference type="GO" id="GO:0022857">
    <property type="term" value="F:transmembrane transporter activity"/>
    <property type="evidence" value="ECO:0007669"/>
    <property type="project" value="InterPro"/>
</dbReference>
<evidence type="ECO:0000313" key="7">
    <source>
        <dbReference type="EMBL" id="KAF1022912.1"/>
    </source>
</evidence>
<feature type="transmembrane region" description="Helical" evidence="5">
    <location>
        <begin position="369"/>
        <end position="390"/>
    </location>
</feature>
<evidence type="ECO:0000256" key="1">
    <source>
        <dbReference type="ARBA" id="ARBA00004141"/>
    </source>
</evidence>
<evidence type="ECO:0000256" key="3">
    <source>
        <dbReference type="ARBA" id="ARBA00022989"/>
    </source>
</evidence>
<dbReference type="PANTHER" id="PTHR23501:SF1">
    <property type="entry name" value="TRANSPORT PROTEIN HSRA-RELATED"/>
    <property type="match status" value="1"/>
</dbReference>
<protein>
    <submittedName>
        <fullName evidence="7">Putative transport protein HsrA</fullName>
    </submittedName>
</protein>
<comment type="subcellular location">
    <subcellularLocation>
        <location evidence="1">Membrane</location>
        <topology evidence="1">Multi-pass membrane protein</topology>
    </subcellularLocation>
</comment>
<dbReference type="InterPro" id="IPR011701">
    <property type="entry name" value="MFS"/>
</dbReference>
<feature type="domain" description="Major facilitator superfamily (MFS) profile" evidence="6">
    <location>
        <begin position="1"/>
        <end position="430"/>
    </location>
</feature>
<dbReference type="EMBL" id="WNDQ01000008">
    <property type="protein sequence ID" value="KAF1022912.1"/>
    <property type="molecule type" value="Genomic_DNA"/>
</dbReference>
<feature type="transmembrane region" description="Helical" evidence="5">
    <location>
        <begin position="60"/>
        <end position="80"/>
    </location>
</feature>
<evidence type="ECO:0000256" key="2">
    <source>
        <dbReference type="ARBA" id="ARBA00022692"/>
    </source>
</evidence>
<accession>A0A7V8FR10</accession>
<dbReference type="PANTHER" id="PTHR23501">
    <property type="entry name" value="MAJOR FACILITATOR SUPERFAMILY"/>
    <property type="match status" value="1"/>
</dbReference>
<feature type="transmembrane region" description="Helical" evidence="5">
    <location>
        <begin position="27"/>
        <end position="48"/>
    </location>
</feature>
<feature type="transmembrane region" description="Helical" evidence="5">
    <location>
        <begin position="143"/>
        <end position="161"/>
    </location>
</feature>
<dbReference type="Gene3D" id="1.20.1250.20">
    <property type="entry name" value="MFS general substrate transporter like domains"/>
    <property type="match status" value="1"/>
</dbReference>
<keyword evidence="4 5" id="KW-0472">Membrane</keyword>
<dbReference type="AlphaFoldDB" id="A0A7V8FR10"/>
<dbReference type="InterPro" id="IPR036259">
    <property type="entry name" value="MFS_trans_sf"/>
</dbReference>
<dbReference type="GO" id="GO:0005886">
    <property type="term" value="C:plasma membrane"/>
    <property type="evidence" value="ECO:0007669"/>
    <property type="project" value="TreeGrafter"/>
</dbReference>
<comment type="caution">
    <text evidence="7">The sequence shown here is derived from an EMBL/GenBank/DDBJ whole genome shotgun (WGS) entry which is preliminary data.</text>
</comment>
<gene>
    <name evidence="7" type="primary">hsrA_3</name>
    <name evidence="7" type="ORF">GAK30_00851</name>
</gene>
<evidence type="ECO:0000256" key="4">
    <source>
        <dbReference type="ARBA" id="ARBA00023136"/>
    </source>
</evidence>
<dbReference type="Gene3D" id="1.20.1720.10">
    <property type="entry name" value="Multidrug resistance protein D"/>
    <property type="match status" value="1"/>
</dbReference>
<sequence>MENLDATIITTALPAMAQSFGVEPARLSIGLSAYLLAIAVGIPASGWLADRFGPRRMFTLAIVVFTLSSIWCGLSGSLASSTAARVLQGLGGALMVPVGRLVVLRTTAKKDLVRAIATITWPGLAAPVLGPALGGWIATHWGWHWIFFLNVPLGLLALWAARRLIHEGPTAQVRRFDGWGFGLTAVGCSLLMLGVEWASHRPVNGLLALAWRHFQRSPAPLLSLEPLRVPTFAVTVVGGSLFRIALGSAPFLLPLMFQLALGFSAVDAGLMLLALFAGNLLIKPATTPMLRRWGFRRLLLGNGLLVAAGFAACAAFTRETPVALIAAVLFVCGVNRSIQFTALNTLAFADIAQPRMSDASTLTSMLQQFNTGLGIAVGALALSVAAWLLGADDAGAASLPPAAFRWALAASSGLALLALLDARRLPADAGAHVSGHRPAPLAR</sequence>
<dbReference type="Pfam" id="PF07690">
    <property type="entry name" value="MFS_1"/>
    <property type="match status" value="1"/>
</dbReference>
<keyword evidence="2 5" id="KW-0812">Transmembrane</keyword>
<feature type="transmembrane region" description="Helical" evidence="5">
    <location>
        <begin position="115"/>
        <end position="137"/>
    </location>
</feature>
<feature type="transmembrane region" description="Helical" evidence="5">
    <location>
        <begin position="323"/>
        <end position="348"/>
    </location>
</feature>
<organism evidence="7 8">
    <name type="scientific">Paracidovorax wautersii</name>
    <dbReference type="NCBI Taxonomy" id="1177982"/>
    <lineage>
        <taxon>Bacteria</taxon>
        <taxon>Pseudomonadati</taxon>
        <taxon>Pseudomonadota</taxon>
        <taxon>Betaproteobacteria</taxon>
        <taxon>Burkholderiales</taxon>
        <taxon>Comamonadaceae</taxon>
        <taxon>Paracidovorax</taxon>
    </lineage>
</organism>
<feature type="transmembrane region" description="Helical" evidence="5">
    <location>
        <begin position="255"/>
        <end position="277"/>
    </location>
</feature>